<dbReference type="Proteomes" id="UP000199138">
    <property type="component" value="Unassembled WGS sequence"/>
</dbReference>
<evidence type="ECO:0000313" key="3">
    <source>
        <dbReference type="EMBL" id="SFU65502.1"/>
    </source>
</evidence>
<evidence type="ECO:0000256" key="1">
    <source>
        <dbReference type="ARBA" id="ARBA00022801"/>
    </source>
</evidence>
<dbReference type="SUPFAM" id="SSF49785">
    <property type="entry name" value="Galactose-binding domain-like"/>
    <property type="match status" value="1"/>
</dbReference>
<feature type="domain" description="Sialate O-acetylesterase" evidence="2">
    <location>
        <begin position="130"/>
        <end position="257"/>
    </location>
</feature>
<gene>
    <name evidence="3" type="ORF">SAMN05216480_111132</name>
</gene>
<sequence>MNTYLYSENKQIKASYQMKYVKKLAYLALVVCIVACNQTPEITQKIVLPPFFSSNMVLQQKSSVPLFGEATPNVELQITSSWDEKAYMVKTNAEGDFSVDLQTPAYGGPYQITIEQNKEIYTLDNVLIGEVWLCSGQSNMEMPLAGWGKIQNYEEEIANANYPKIRLLQATHQYADTPQDTIQIDGNGWKVCSPENIPEFSSTAYFFARKVYETTQIPVGLIHSSWGGTVAEAWTSADALRNLHDFDKEIEALTASEEEKLAIEKANQLKLDQWNAEVLKADKGMDMGHAIWSHDPPKTGWKPMELPNYWDVTPLPDLDGSVWFQKEIKLTAEQVANTATLHFFADDEDMTWVNGTKVGETVGYNVARAYEIPANTFQKGNNRITIRVFDGASGGGIYGSENQLYLTTGTDTISLAGNWQYQVGVDLKEVAPRPYIPGPPNQPTILYNAMIHPLLKIPFRGVIWYQGESNASRAAQYNKLFPTLIEDWRAQFSNGEMPFYFVQLAAYMQRKETPQASEWAELREAQLNALKLPNTGMAVAIDIGNADDIHPKNKQEVGARLARIALNKVYGERIPFSGPLYRSFEKKDNSIVISFDHANGLQTKDNTPLKGFAIAGEDQKFYWATAVIEGNQVRVSSPKVPNPVAVRYGWDANPDVNLYNEAALPASPFRTDDWPGITGSK</sequence>
<feature type="domain" description="Sialate O-acetylesterase" evidence="2">
    <location>
        <begin position="446"/>
        <end position="565"/>
    </location>
</feature>
<keyword evidence="1" id="KW-0378">Hydrolase</keyword>
<dbReference type="GO" id="GO:0005975">
    <property type="term" value="P:carbohydrate metabolic process"/>
    <property type="evidence" value="ECO:0007669"/>
    <property type="project" value="TreeGrafter"/>
</dbReference>
<dbReference type="Pfam" id="PF03629">
    <property type="entry name" value="SASA"/>
    <property type="match status" value="2"/>
</dbReference>
<dbReference type="InterPro" id="IPR039329">
    <property type="entry name" value="SIAE"/>
</dbReference>
<evidence type="ECO:0000313" key="4">
    <source>
        <dbReference type="Proteomes" id="UP000199138"/>
    </source>
</evidence>
<dbReference type="InterPro" id="IPR036514">
    <property type="entry name" value="SGNH_hydro_sf"/>
</dbReference>
<name>A0A1I7HXP8_9FLAO</name>
<dbReference type="SUPFAM" id="SSF52266">
    <property type="entry name" value="SGNH hydrolase"/>
    <property type="match status" value="1"/>
</dbReference>
<organism evidence="3 4">
    <name type="scientific">Pustulibacterium marinum</name>
    <dbReference type="NCBI Taxonomy" id="1224947"/>
    <lineage>
        <taxon>Bacteria</taxon>
        <taxon>Pseudomonadati</taxon>
        <taxon>Bacteroidota</taxon>
        <taxon>Flavobacteriia</taxon>
        <taxon>Flavobacteriales</taxon>
        <taxon>Flavobacteriaceae</taxon>
        <taxon>Pustulibacterium</taxon>
    </lineage>
</organism>
<dbReference type="PANTHER" id="PTHR22901:SF0">
    <property type="entry name" value="SIALATE O-ACETYLESTERASE"/>
    <property type="match status" value="1"/>
</dbReference>
<dbReference type="AlphaFoldDB" id="A0A1I7HXP8"/>
<dbReference type="InterPro" id="IPR008979">
    <property type="entry name" value="Galactose-bd-like_sf"/>
</dbReference>
<dbReference type="EMBL" id="FPBK01000011">
    <property type="protein sequence ID" value="SFU65502.1"/>
    <property type="molecule type" value="Genomic_DNA"/>
</dbReference>
<dbReference type="Gene3D" id="3.40.50.1110">
    <property type="entry name" value="SGNH hydrolase"/>
    <property type="match status" value="2"/>
</dbReference>
<dbReference type="InterPro" id="IPR005181">
    <property type="entry name" value="SASA"/>
</dbReference>
<proteinExistence type="predicted"/>
<dbReference type="GO" id="GO:0001681">
    <property type="term" value="F:sialate O-acetylesterase activity"/>
    <property type="evidence" value="ECO:0007669"/>
    <property type="project" value="InterPro"/>
</dbReference>
<accession>A0A1I7HXP8</accession>
<dbReference type="PANTHER" id="PTHR22901">
    <property type="entry name" value="SIALATE O-ACETYLESTERASE"/>
    <property type="match status" value="1"/>
</dbReference>
<dbReference type="STRING" id="1224947.SAMN05216480_111132"/>
<protein>
    <submittedName>
        <fullName evidence="3">Sialate O-acetylesterase</fullName>
    </submittedName>
</protein>
<reference evidence="3 4" key="1">
    <citation type="submission" date="2016-10" db="EMBL/GenBank/DDBJ databases">
        <authorList>
            <person name="de Groot N.N."/>
        </authorList>
    </citation>
    <scope>NUCLEOTIDE SEQUENCE [LARGE SCALE GENOMIC DNA]</scope>
    <source>
        <strain evidence="3 4">CGMCC 1.12333</strain>
    </source>
</reference>
<evidence type="ECO:0000259" key="2">
    <source>
        <dbReference type="Pfam" id="PF03629"/>
    </source>
</evidence>
<keyword evidence="4" id="KW-1185">Reference proteome</keyword>
<dbReference type="RefSeq" id="WP_245766595.1">
    <property type="nucleotide sequence ID" value="NZ_FPBK01000011.1"/>
</dbReference>